<dbReference type="CDD" id="cd22363">
    <property type="entry name" value="tRNA-intron_lyase_C"/>
    <property type="match status" value="1"/>
</dbReference>
<keyword evidence="9" id="KW-1185">Reference proteome</keyword>
<evidence type="ECO:0000256" key="6">
    <source>
        <dbReference type="SAM" id="MobiDB-lite"/>
    </source>
</evidence>
<feature type="region of interest" description="Disordered" evidence="6">
    <location>
        <begin position="1"/>
        <end position="52"/>
    </location>
</feature>
<dbReference type="InterPro" id="IPR036167">
    <property type="entry name" value="tRNA_intron_Endo_cat-like_sf"/>
</dbReference>
<evidence type="ECO:0000256" key="3">
    <source>
        <dbReference type="ARBA" id="ARBA00023239"/>
    </source>
</evidence>
<dbReference type="EC" id="4.6.1.16" evidence="4"/>
<evidence type="ECO:0000256" key="1">
    <source>
        <dbReference type="ARBA" id="ARBA00008078"/>
    </source>
</evidence>
<dbReference type="GO" id="GO:0000213">
    <property type="term" value="F:tRNA-intron lyase activity"/>
    <property type="evidence" value="ECO:0007669"/>
    <property type="project" value="UniProtKB-UniRule"/>
</dbReference>
<evidence type="ECO:0000256" key="2">
    <source>
        <dbReference type="ARBA" id="ARBA00022694"/>
    </source>
</evidence>
<organism evidence="8 9">
    <name type="scientific">Polyplosphaeria fusca</name>
    <dbReference type="NCBI Taxonomy" id="682080"/>
    <lineage>
        <taxon>Eukaryota</taxon>
        <taxon>Fungi</taxon>
        <taxon>Dikarya</taxon>
        <taxon>Ascomycota</taxon>
        <taxon>Pezizomycotina</taxon>
        <taxon>Dothideomycetes</taxon>
        <taxon>Pleosporomycetidae</taxon>
        <taxon>Pleosporales</taxon>
        <taxon>Tetraplosphaeriaceae</taxon>
        <taxon>Polyplosphaeria</taxon>
    </lineage>
</organism>
<gene>
    <name evidence="8" type="ORF">EJ04DRAFT_48528</name>
</gene>
<name>A0A9P4QRB1_9PLEO</name>
<sequence>MSLDTAPVVQPAETSAPNLLPSNTRLSTPANCLNSRPTDGKSLRPKKPSPAQRYIKPLPLEVHPLPAFIPHNPLSYLRIAAALLSHSIWPPSSSNMIHKGYFSPETQSIHVTDESSIKALWEQGFWGSGSLSRSEPQWLQDQERKRGLGTSTTAWEITQGRREQRRQLKLERAQKQQETIQKQRQEENKINVVESMGETPLDETSEATISPVPFSANTLKVQGDKEEEDEMLDEKVINQEHLQLTLEEAFFLTFAIGTLHIYRSSHLLPVGYLFRLYAIYSDFPIPEGRDTILFDIYQHQRGCDDSSDISTSLDPVAPDSPFLLKYAVFHHFRSLGWVVRDGIKFACDYLLYKGGPAFSHAQFAVMILPAYSHPYWSETPERKAKCGKKESKDWWWLHQINRVETSAFKTLVLVYVEVPPPWDDTHPGKALQLNVGEILKQYKVREFVVNRWSVNRHRD</sequence>
<dbReference type="InterPro" id="IPR006676">
    <property type="entry name" value="tRNA_splic"/>
</dbReference>
<feature type="active site" evidence="5">
    <location>
        <position position="360"/>
    </location>
</feature>
<accession>A0A9P4QRB1</accession>
<dbReference type="InterPro" id="IPR016589">
    <property type="entry name" value="tRNA_splic_SEN2"/>
</dbReference>
<comment type="caution">
    <text evidence="8">The sequence shown here is derived from an EMBL/GenBank/DDBJ whole genome shotgun (WGS) entry which is preliminary data.</text>
</comment>
<dbReference type="EMBL" id="ML996222">
    <property type="protein sequence ID" value="KAF2730240.1"/>
    <property type="molecule type" value="Genomic_DNA"/>
</dbReference>
<dbReference type="SUPFAM" id="SSF53032">
    <property type="entry name" value="tRNA-intron endonuclease catalytic domain-like"/>
    <property type="match status" value="1"/>
</dbReference>
<dbReference type="Gene3D" id="3.40.1350.10">
    <property type="match status" value="1"/>
</dbReference>
<evidence type="ECO:0000256" key="5">
    <source>
        <dbReference type="PIRSR" id="PIRSR011789-1"/>
    </source>
</evidence>
<proteinExistence type="inferred from homology"/>
<evidence type="ECO:0000313" key="8">
    <source>
        <dbReference type="EMBL" id="KAF2730240.1"/>
    </source>
</evidence>
<evidence type="ECO:0000256" key="4">
    <source>
        <dbReference type="PIRNR" id="PIRNR011789"/>
    </source>
</evidence>
<dbReference type="Proteomes" id="UP000799444">
    <property type="component" value="Unassembled WGS sequence"/>
</dbReference>
<dbReference type="InterPro" id="IPR006677">
    <property type="entry name" value="tRNA_intron_Endonuc_cat-like"/>
</dbReference>
<feature type="active site" evidence="5">
    <location>
        <position position="352"/>
    </location>
</feature>
<feature type="domain" description="tRNA intron endonuclease catalytic" evidence="7">
    <location>
        <begin position="322"/>
        <end position="416"/>
    </location>
</feature>
<evidence type="ECO:0000313" key="9">
    <source>
        <dbReference type="Proteomes" id="UP000799444"/>
    </source>
</evidence>
<dbReference type="GO" id="GO:0000214">
    <property type="term" value="C:tRNA-intron endonuclease complex"/>
    <property type="evidence" value="ECO:0007669"/>
    <property type="project" value="UniProtKB-UniRule"/>
</dbReference>
<dbReference type="GO" id="GO:0000379">
    <property type="term" value="P:tRNA-type intron splice site recognition and cleavage"/>
    <property type="evidence" value="ECO:0007669"/>
    <property type="project" value="TreeGrafter"/>
</dbReference>
<feature type="region of interest" description="Disordered" evidence="6">
    <location>
        <begin position="129"/>
        <end position="152"/>
    </location>
</feature>
<dbReference type="InterPro" id="IPR011856">
    <property type="entry name" value="tRNA_endonuc-like_dom_sf"/>
</dbReference>
<dbReference type="AlphaFoldDB" id="A0A9P4QRB1"/>
<keyword evidence="3 4" id="KW-0456">Lyase</keyword>
<feature type="compositionally biased region" description="Polar residues" evidence="6">
    <location>
        <begin position="12"/>
        <end position="37"/>
    </location>
</feature>
<feature type="active site" evidence="5">
    <location>
        <position position="409"/>
    </location>
</feature>
<reference evidence="8" key="1">
    <citation type="journal article" date="2020" name="Stud. Mycol.">
        <title>101 Dothideomycetes genomes: a test case for predicting lifestyles and emergence of pathogens.</title>
        <authorList>
            <person name="Haridas S."/>
            <person name="Albert R."/>
            <person name="Binder M."/>
            <person name="Bloem J."/>
            <person name="Labutti K."/>
            <person name="Salamov A."/>
            <person name="Andreopoulos B."/>
            <person name="Baker S."/>
            <person name="Barry K."/>
            <person name="Bills G."/>
            <person name="Bluhm B."/>
            <person name="Cannon C."/>
            <person name="Castanera R."/>
            <person name="Culley D."/>
            <person name="Daum C."/>
            <person name="Ezra D."/>
            <person name="Gonzalez J."/>
            <person name="Henrissat B."/>
            <person name="Kuo A."/>
            <person name="Liang C."/>
            <person name="Lipzen A."/>
            <person name="Lutzoni F."/>
            <person name="Magnuson J."/>
            <person name="Mondo S."/>
            <person name="Nolan M."/>
            <person name="Ohm R."/>
            <person name="Pangilinan J."/>
            <person name="Park H.-J."/>
            <person name="Ramirez L."/>
            <person name="Alfaro M."/>
            <person name="Sun H."/>
            <person name="Tritt A."/>
            <person name="Yoshinaga Y."/>
            <person name="Zwiers L.-H."/>
            <person name="Turgeon B."/>
            <person name="Goodwin S."/>
            <person name="Spatafora J."/>
            <person name="Crous P."/>
            <person name="Grigoriev I."/>
        </authorList>
    </citation>
    <scope>NUCLEOTIDE SEQUENCE</scope>
    <source>
        <strain evidence="8">CBS 125425</strain>
    </source>
</reference>
<comment type="function">
    <text evidence="4">Constitutes one of the two catalytic subunit of the tRNA-splicing endonuclease complex, a complex responsible for identification and cleavage of the splice sites in pre-tRNA. It cleaves pre-tRNA at the 5'- and 3'-splice sites to release the intron. The products are an intron and two tRNA half-molecules bearing 2',3'-cyclic phosphate and 5'-OH termini. There are no conserved sequences at the splice sites, but the intron is invariably located at the same site in the gene, placing the splice sites an invariant distance from the constant structural features of the tRNA body.</text>
</comment>
<dbReference type="PANTHER" id="PTHR21227">
    <property type="entry name" value="TRNA-SPLICING ENDONUCLEASE SUBUNIT SEN2"/>
    <property type="match status" value="1"/>
</dbReference>
<keyword evidence="2 4" id="KW-0819">tRNA processing</keyword>
<dbReference type="OrthoDB" id="10249562at2759"/>
<dbReference type="FunFam" id="3.40.1350.10:FF:000007">
    <property type="entry name" value="tRNA-splicing endonuclease subunit Sen2"/>
    <property type="match status" value="1"/>
</dbReference>
<feature type="compositionally biased region" description="Polar residues" evidence="6">
    <location>
        <begin position="129"/>
        <end position="140"/>
    </location>
</feature>
<protein>
    <recommendedName>
        <fullName evidence="4">tRNA-splicing endonuclease subunit Sen2</fullName>
        <ecNumber evidence="4">4.6.1.16</ecNumber>
    </recommendedName>
</protein>
<dbReference type="PANTHER" id="PTHR21227:SF0">
    <property type="entry name" value="TRNA-SPLICING ENDONUCLEASE SUBUNIT SEN2"/>
    <property type="match status" value="1"/>
</dbReference>
<dbReference type="GO" id="GO:0003676">
    <property type="term" value="F:nucleic acid binding"/>
    <property type="evidence" value="ECO:0007669"/>
    <property type="project" value="InterPro"/>
</dbReference>
<comment type="similarity">
    <text evidence="1 4">Belongs to the tRNA-intron endonuclease family.</text>
</comment>
<dbReference type="Pfam" id="PF01974">
    <property type="entry name" value="tRNA_int_endo"/>
    <property type="match status" value="1"/>
</dbReference>
<evidence type="ECO:0000259" key="7">
    <source>
        <dbReference type="Pfam" id="PF01974"/>
    </source>
</evidence>
<dbReference type="PIRSF" id="PIRSF011789">
    <property type="entry name" value="tRNA_splic_SEN2"/>
    <property type="match status" value="1"/>
</dbReference>
<dbReference type="GO" id="GO:0005737">
    <property type="term" value="C:cytoplasm"/>
    <property type="evidence" value="ECO:0007669"/>
    <property type="project" value="TreeGrafter"/>
</dbReference>